<reference evidence="1" key="2">
    <citation type="submission" date="2020-06" db="EMBL/GenBank/DDBJ databases">
        <title>Helianthus annuus Genome sequencing and assembly Release 2.</title>
        <authorList>
            <person name="Gouzy J."/>
            <person name="Langlade N."/>
            <person name="Munos S."/>
        </authorList>
    </citation>
    <scope>NUCLEOTIDE SEQUENCE</scope>
    <source>
        <tissue evidence="1">Leaves</tissue>
    </source>
</reference>
<dbReference type="AlphaFoldDB" id="A0A9K3DUJ5"/>
<reference evidence="1" key="1">
    <citation type="journal article" date="2017" name="Nature">
        <title>The sunflower genome provides insights into oil metabolism, flowering and Asterid evolution.</title>
        <authorList>
            <person name="Badouin H."/>
            <person name="Gouzy J."/>
            <person name="Grassa C.J."/>
            <person name="Murat F."/>
            <person name="Staton S.E."/>
            <person name="Cottret L."/>
            <person name="Lelandais-Briere C."/>
            <person name="Owens G.L."/>
            <person name="Carrere S."/>
            <person name="Mayjonade B."/>
            <person name="Legrand L."/>
            <person name="Gill N."/>
            <person name="Kane N.C."/>
            <person name="Bowers J.E."/>
            <person name="Hubner S."/>
            <person name="Bellec A."/>
            <person name="Berard A."/>
            <person name="Berges H."/>
            <person name="Blanchet N."/>
            <person name="Boniface M.C."/>
            <person name="Brunel D."/>
            <person name="Catrice O."/>
            <person name="Chaidir N."/>
            <person name="Claudel C."/>
            <person name="Donnadieu C."/>
            <person name="Faraut T."/>
            <person name="Fievet G."/>
            <person name="Helmstetter N."/>
            <person name="King M."/>
            <person name="Knapp S.J."/>
            <person name="Lai Z."/>
            <person name="Le Paslier M.C."/>
            <person name="Lippi Y."/>
            <person name="Lorenzon L."/>
            <person name="Mandel J.R."/>
            <person name="Marage G."/>
            <person name="Marchand G."/>
            <person name="Marquand E."/>
            <person name="Bret-Mestries E."/>
            <person name="Morien E."/>
            <person name="Nambeesan S."/>
            <person name="Nguyen T."/>
            <person name="Pegot-Espagnet P."/>
            <person name="Pouilly N."/>
            <person name="Raftis F."/>
            <person name="Sallet E."/>
            <person name="Schiex T."/>
            <person name="Thomas J."/>
            <person name="Vandecasteele C."/>
            <person name="Vares D."/>
            <person name="Vear F."/>
            <person name="Vautrin S."/>
            <person name="Crespi M."/>
            <person name="Mangin B."/>
            <person name="Burke J.M."/>
            <person name="Salse J."/>
            <person name="Munos S."/>
            <person name="Vincourt P."/>
            <person name="Rieseberg L.H."/>
            <person name="Langlade N.B."/>
        </authorList>
    </citation>
    <scope>NUCLEOTIDE SEQUENCE</scope>
    <source>
        <tissue evidence="1">Leaves</tissue>
    </source>
</reference>
<proteinExistence type="predicted"/>
<name>A0A9K3DUJ5_HELAN</name>
<accession>A0A9K3DUJ5</accession>
<dbReference type="Proteomes" id="UP000215914">
    <property type="component" value="Unassembled WGS sequence"/>
</dbReference>
<dbReference type="Gramene" id="mRNA:HanXRQr2_Chr16g0757001">
    <property type="protein sequence ID" value="mRNA:HanXRQr2_Chr16g0757001"/>
    <property type="gene ID" value="HanXRQr2_Chr16g0757001"/>
</dbReference>
<evidence type="ECO:0000313" key="2">
    <source>
        <dbReference type="Proteomes" id="UP000215914"/>
    </source>
</evidence>
<dbReference type="EMBL" id="MNCJ02000331">
    <property type="protein sequence ID" value="KAF5760742.1"/>
    <property type="molecule type" value="Genomic_DNA"/>
</dbReference>
<protein>
    <submittedName>
        <fullName evidence="1">Uncharacterized protein</fullName>
    </submittedName>
</protein>
<evidence type="ECO:0000313" key="1">
    <source>
        <dbReference type="EMBL" id="KAF5760742.1"/>
    </source>
</evidence>
<sequence length="113" mass="12798">MITVVPAFIKSTTLIVTSSEQNSASFIPNKTLSNTSVSSTRTATKRRRITGFLVQNRGGRQDLDGERVAVGSRFEVTYLDEHRLPLHYRCCWWRLLVVVCVGRCCVVDSRHLK</sequence>
<comment type="caution">
    <text evidence="1">The sequence shown here is derived from an EMBL/GenBank/DDBJ whole genome shotgun (WGS) entry which is preliminary data.</text>
</comment>
<organism evidence="1 2">
    <name type="scientific">Helianthus annuus</name>
    <name type="common">Common sunflower</name>
    <dbReference type="NCBI Taxonomy" id="4232"/>
    <lineage>
        <taxon>Eukaryota</taxon>
        <taxon>Viridiplantae</taxon>
        <taxon>Streptophyta</taxon>
        <taxon>Embryophyta</taxon>
        <taxon>Tracheophyta</taxon>
        <taxon>Spermatophyta</taxon>
        <taxon>Magnoliopsida</taxon>
        <taxon>eudicotyledons</taxon>
        <taxon>Gunneridae</taxon>
        <taxon>Pentapetalae</taxon>
        <taxon>asterids</taxon>
        <taxon>campanulids</taxon>
        <taxon>Asterales</taxon>
        <taxon>Asteraceae</taxon>
        <taxon>Asteroideae</taxon>
        <taxon>Heliantheae alliance</taxon>
        <taxon>Heliantheae</taxon>
        <taxon>Helianthus</taxon>
    </lineage>
</organism>
<gene>
    <name evidence="1" type="ORF">HanXRQr2_Chr16g0757001</name>
</gene>
<keyword evidence="2" id="KW-1185">Reference proteome</keyword>